<feature type="transmembrane region" description="Helical" evidence="6">
    <location>
        <begin position="89"/>
        <end position="109"/>
    </location>
</feature>
<evidence type="ECO:0000256" key="5">
    <source>
        <dbReference type="ARBA" id="ARBA00023136"/>
    </source>
</evidence>
<keyword evidence="3 6" id="KW-0812">Transmembrane</keyword>
<feature type="transmembrane region" description="Helical" evidence="6">
    <location>
        <begin position="12"/>
        <end position="36"/>
    </location>
</feature>
<gene>
    <name evidence="8" type="primary">yebZ</name>
    <name evidence="8" type="ORF">LMG3441_00790</name>
</gene>
<accession>A0A6S7ADE9</accession>
<dbReference type="RefSeq" id="WP_175168870.1">
    <property type="nucleotide sequence ID" value="NZ_CADIJQ010000001.1"/>
</dbReference>
<dbReference type="GO" id="GO:0005886">
    <property type="term" value="C:plasma membrane"/>
    <property type="evidence" value="ECO:0007669"/>
    <property type="project" value="UniProtKB-SubCell"/>
</dbReference>
<comment type="subcellular location">
    <subcellularLocation>
        <location evidence="1">Cell membrane</location>
        <topology evidence="1">Multi-pass membrane protein</topology>
    </subcellularLocation>
</comment>
<protein>
    <submittedName>
        <fullName evidence="8">Inner membrane protein YebZ</fullName>
    </submittedName>
</protein>
<dbReference type="EMBL" id="CADIJQ010000001">
    <property type="protein sequence ID" value="CAB3665508.1"/>
    <property type="molecule type" value="Genomic_DNA"/>
</dbReference>
<keyword evidence="9" id="KW-1185">Reference proteome</keyword>
<organism evidence="8 9">
    <name type="scientific">Achromobacter kerstersii</name>
    <dbReference type="NCBI Taxonomy" id="1353890"/>
    <lineage>
        <taxon>Bacteria</taxon>
        <taxon>Pseudomonadati</taxon>
        <taxon>Pseudomonadota</taxon>
        <taxon>Betaproteobacteria</taxon>
        <taxon>Burkholderiales</taxon>
        <taxon>Alcaligenaceae</taxon>
        <taxon>Achromobacter</taxon>
    </lineage>
</organism>
<evidence type="ECO:0000256" key="6">
    <source>
        <dbReference type="SAM" id="Phobius"/>
    </source>
</evidence>
<evidence type="ECO:0000259" key="7">
    <source>
        <dbReference type="Pfam" id="PF05425"/>
    </source>
</evidence>
<evidence type="ECO:0000313" key="8">
    <source>
        <dbReference type="EMBL" id="CAB3665508.1"/>
    </source>
</evidence>
<sequence length="292" mass="31493">MLTAFALCRFLGYLTSVLLFGVSAMLALSGSHSLSLSVESALRRLLRCVAIVGALAVFCLLPLQSASIADDWRAMVDAGMLSTVASQTRYGQAWCLRALAVLLVLIVFLPGRSDNARLRAVVTGIALVPLGLTGHAAMQSGWIEVAHAANDVLHGLAAGFWLGSLPVFLGFLRLWQEPARRKEATRALMRFSTAGHMAVAVLLLSGALNAWMILSPAGLDIKSTYLQLLMIKVALALAMVALAVINRYRWIHCLRGRRELALCRIRRNTVLELWVGGAVLLLVGFLGLLSPP</sequence>
<feature type="domain" description="Copper resistance protein D" evidence="7">
    <location>
        <begin position="186"/>
        <end position="286"/>
    </location>
</feature>
<proteinExistence type="predicted"/>
<evidence type="ECO:0000313" key="9">
    <source>
        <dbReference type="Proteomes" id="UP000494269"/>
    </source>
</evidence>
<dbReference type="Proteomes" id="UP000494269">
    <property type="component" value="Unassembled WGS sequence"/>
</dbReference>
<name>A0A6S7ADE9_9BURK</name>
<feature type="transmembrane region" description="Helical" evidence="6">
    <location>
        <begin position="121"/>
        <end position="143"/>
    </location>
</feature>
<dbReference type="GO" id="GO:0006825">
    <property type="term" value="P:copper ion transport"/>
    <property type="evidence" value="ECO:0007669"/>
    <property type="project" value="InterPro"/>
</dbReference>
<evidence type="ECO:0000256" key="1">
    <source>
        <dbReference type="ARBA" id="ARBA00004651"/>
    </source>
</evidence>
<feature type="transmembrane region" description="Helical" evidence="6">
    <location>
        <begin position="225"/>
        <end position="248"/>
    </location>
</feature>
<dbReference type="PANTHER" id="PTHR34820">
    <property type="entry name" value="INNER MEMBRANE PROTEIN YEBZ"/>
    <property type="match status" value="1"/>
</dbReference>
<dbReference type="InterPro" id="IPR047689">
    <property type="entry name" value="CopD"/>
</dbReference>
<evidence type="ECO:0000256" key="4">
    <source>
        <dbReference type="ARBA" id="ARBA00022989"/>
    </source>
</evidence>
<dbReference type="InterPro" id="IPR032694">
    <property type="entry name" value="CopC/D"/>
</dbReference>
<keyword evidence="4 6" id="KW-1133">Transmembrane helix</keyword>
<dbReference type="InterPro" id="IPR008457">
    <property type="entry name" value="Cu-R_CopD_dom"/>
</dbReference>
<dbReference type="NCBIfam" id="NF033808">
    <property type="entry name" value="copper_CopD"/>
    <property type="match status" value="1"/>
</dbReference>
<evidence type="ECO:0000256" key="2">
    <source>
        <dbReference type="ARBA" id="ARBA00022475"/>
    </source>
</evidence>
<feature type="transmembrane region" description="Helical" evidence="6">
    <location>
        <begin position="269"/>
        <end position="289"/>
    </location>
</feature>
<reference evidence="8 9" key="1">
    <citation type="submission" date="2020-04" db="EMBL/GenBank/DDBJ databases">
        <authorList>
            <person name="De Canck E."/>
        </authorList>
    </citation>
    <scope>NUCLEOTIDE SEQUENCE [LARGE SCALE GENOMIC DNA]</scope>
    <source>
        <strain evidence="8 9">LMG 3441</strain>
    </source>
</reference>
<keyword evidence="2" id="KW-1003">Cell membrane</keyword>
<dbReference type="PANTHER" id="PTHR34820:SF4">
    <property type="entry name" value="INNER MEMBRANE PROTEIN YEBZ"/>
    <property type="match status" value="1"/>
</dbReference>
<feature type="transmembrane region" description="Helical" evidence="6">
    <location>
        <begin position="155"/>
        <end position="175"/>
    </location>
</feature>
<feature type="transmembrane region" description="Helical" evidence="6">
    <location>
        <begin position="48"/>
        <end position="69"/>
    </location>
</feature>
<dbReference type="AlphaFoldDB" id="A0A6S7ADE9"/>
<dbReference type="Pfam" id="PF05425">
    <property type="entry name" value="CopD"/>
    <property type="match status" value="1"/>
</dbReference>
<keyword evidence="5 6" id="KW-0472">Membrane</keyword>
<evidence type="ECO:0000256" key="3">
    <source>
        <dbReference type="ARBA" id="ARBA00022692"/>
    </source>
</evidence>
<feature type="transmembrane region" description="Helical" evidence="6">
    <location>
        <begin position="187"/>
        <end position="213"/>
    </location>
</feature>